<dbReference type="GO" id="GO:0005509">
    <property type="term" value="F:calcium ion binding"/>
    <property type="evidence" value="ECO:0007669"/>
    <property type="project" value="InterPro"/>
</dbReference>
<dbReference type="InterPro" id="IPR018247">
    <property type="entry name" value="EF_Hand_1_Ca_BS"/>
</dbReference>
<keyword evidence="5" id="KW-1185">Reference proteome</keyword>
<dbReference type="SUPFAM" id="SSF47473">
    <property type="entry name" value="EF-hand"/>
    <property type="match status" value="1"/>
</dbReference>
<evidence type="ECO:0000313" key="4">
    <source>
        <dbReference type="EMBL" id="EER19708.1"/>
    </source>
</evidence>
<gene>
    <name evidence="4" type="ORF">Pmar_PMAR012696</name>
</gene>
<feature type="region of interest" description="Disordered" evidence="2">
    <location>
        <begin position="497"/>
        <end position="526"/>
    </location>
</feature>
<dbReference type="InterPro" id="IPR002048">
    <property type="entry name" value="EF_hand_dom"/>
</dbReference>
<evidence type="ECO:0000256" key="2">
    <source>
        <dbReference type="SAM" id="MobiDB-lite"/>
    </source>
</evidence>
<proteinExistence type="predicted"/>
<dbReference type="OrthoDB" id="870at2759"/>
<dbReference type="InterPro" id="IPR011992">
    <property type="entry name" value="EF-hand-dom_pair"/>
</dbReference>
<organism evidence="5">
    <name type="scientific">Perkinsus marinus (strain ATCC 50983 / TXsc)</name>
    <dbReference type="NCBI Taxonomy" id="423536"/>
    <lineage>
        <taxon>Eukaryota</taxon>
        <taxon>Sar</taxon>
        <taxon>Alveolata</taxon>
        <taxon>Perkinsozoa</taxon>
        <taxon>Perkinsea</taxon>
        <taxon>Perkinsida</taxon>
        <taxon>Perkinsidae</taxon>
        <taxon>Perkinsus</taxon>
    </lineage>
</organism>
<keyword evidence="1" id="KW-0106">Calcium</keyword>
<accession>C5K823</accession>
<dbReference type="Gene3D" id="1.10.238.10">
    <property type="entry name" value="EF-hand"/>
    <property type="match status" value="1"/>
</dbReference>
<feature type="domain" description="EF-hand" evidence="3">
    <location>
        <begin position="430"/>
        <end position="465"/>
    </location>
</feature>
<dbReference type="InParanoid" id="C5K823"/>
<dbReference type="EMBL" id="GG671079">
    <property type="protein sequence ID" value="EER19708.1"/>
    <property type="molecule type" value="Genomic_DNA"/>
</dbReference>
<reference evidence="4 5" key="1">
    <citation type="submission" date="2008-07" db="EMBL/GenBank/DDBJ databases">
        <authorList>
            <person name="El-Sayed N."/>
            <person name="Caler E."/>
            <person name="Inman J."/>
            <person name="Amedeo P."/>
            <person name="Hass B."/>
            <person name="Wortman J."/>
        </authorList>
    </citation>
    <scope>NUCLEOTIDE SEQUENCE [LARGE SCALE GENOMIC DNA]</scope>
    <source>
        <strain evidence="5">ATCC 50983 / TXsc</strain>
    </source>
</reference>
<dbReference type="GeneID" id="9057699"/>
<dbReference type="AlphaFoldDB" id="C5K823"/>
<name>C5K823_PERM5</name>
<feature type="compositionally biased region" description="Polar residues" evidence="2">
    <location>
        <begin position="498"/>
        <end position="507"/>
    </location>
</feature>
<evidence type="ECO:0000313" key="5">
    <source>
        <dbReference type="Proteomes" id="UP000007800"/>
    </source>
</evidence>
<protein>
    <recommendedName>
        <fullName evidence="3">EF-hand domain-containing protein</fullName>
    </recommendedName>
</protein>
<dbReference type="PROSITE" id="PS50222">
    <property type="entry name" value="EF_HAND_2"/>
    <property type="match status" value="1"/>
</dbReference>
<feature type="region of interest" description="Disordered" evidence="2">
    <location>
        <begin position="1"/>
        <end position="37"/>
    </location>
</feature>
<dbReference type="PROSITE" id="PS00018">
    <property type="entry name" value="EF_HAND_1"/>
    <property type="match status" value="1"/>
</dbReference>
<evidence type="ECO:0000259" key="3">
    <source>
        <dbReference type="PROSITE" id="PS50222"/>
    </source>
</evidence>
<evidence type="ECO:0000256" key="1">
    <source>
        <dbReference type="ARBA" id="ARBA00022837"/>
    </source>
</evidence>
<dbReference type="RefSeq" id="XP_002787912.1">
    <property type="nucleotide sequence ID" value="XM_002787866.1"/>
</dbReference>
<sequence>MVTRKTRGKQLASGDTGPTMKHQRPFTAPGVSSSTRAISPCRSSRIDLAYIPPRSGMSPLKRKHILLSRINDISGLCRTSGLKGLPDTITAEAYARNFLDLPVNSINPRRDCDDDDDSVVISAIMEWLDEPLGSLWHFHIELGEKPGSASSIFFVHDGLKYVTNLHPDHLPMMRLIEFYVHVSQRLQRSSREGAPRAVLTRKALNTNPTPVMALLEKSVRRVRIRARKFIAQLKRCGGVSAFETWPNWANFNVGGPLDEGHLKRMSSEAIALIEAETRIPEIRCVKACMMLMMKWLNVSFRENPDSPAASNDPPYHARFSVEPGVSPHEENWSILGAKGWYYPTYRPVMPSTSSESGITPVVEKKRERLANEKRQCLKVSRRWSIDPTVARIISISFTSVVADGSKTIGKERYHAMCKRCVLESATNPNIVDSLAPEWFHVIDADHDGRVCLDDILRWYTKLTLHQSDLMETVKEDEIEGDGRALPKVGASYFERQASVHSESTEPSPQKGEAQNAATTPSDGEGVAGLARLNTQMSVRIDAAEGDSEGEGVVVASNMEVTEGDRTSEQAVDSPSVARDEDLLRDNFSTVAMLLDEMIDGPGLPFSTHKATLEAMLPPPTMLGKFIAAVAGTSAKMATDRQQAVALPSANLSLGVRKFPYFTGL</sequence>
<dbReference type="Proteomes" id="UP000007800">
    <property type="component" value="Unassembled WGS sequence"/>
</dbReference>